<organism evidence="2 3">
    <name type="scientific">Haloarchaeobius litoreus</name>
    <dbReference type="NCBI Taxonomy" id="755306"/>
    <lineage>
        <taxon>Archaea</taxon>
        <taxon>Methanobacteriati</taxon>
        <taxon>Methanobacteriota</taxon>
        <taxon>Stenosarchaea group</taxon>
        <taxon>Halobacteria</taxon>
        <taxon>Halobacteriales</taxon>
        <taxon>Halorubellaceae</taxon>
        <taxon>Haloarchaeobius</taxon>
    </lineage>
</organism>
<evidence type="ECO:0000313" key="2">
    <source>
        <dbReference type="EMBL" id="MFD1644662.1"/>
    </source>
</evidence>
<evidence type="ECO:0000256" key="1">
    <source>
        <dbReference type="SAM" id="MobiDB-lite"/>
    </source>
</evidence>
<evidence type="ECO:0000313" key="3">
    <source>
        <dbReference type="Proteomes" id="UP001597034"/>
    </source>
</evidence>
<gene>
    <name evidence="2" type="ORF">ACFSBL_03100</name>
</gene>
<comment type="caution">
    <text evidence="2">The sequence shown here is derived from an EMBL/GenBank/DDBJ whole genome shotgun (WGS) entry which is preliminary data.</text>
</comment>
<dbReference type="InterPro" id="IPR007362">
    <property type="entry name" value="DUF429"/>
</dbReference>
<proteinExistence type="predicted"/>
<protein>
    <submittedName>
        <fullName evidence="2">DUF429 domain-containing protein</fullName>
    </submittedName>
</protein>
<dbReference type="AlphaFoldDB" id="A0ABD6DEL1"/>
<feature type="region of interest" description="Disordered" evidence="1">
    <location>
        <begin position="217"/>
        <end position="237"/>
    </location>
</feature>
<reference evidence="2 3" key="1">
    <citation type="journal article" date="2019" name="Int. J. Syst. Evol. Microbiol.">
        <title>The Global Catalogue of Microorganisms (GCM) 10K type strain sequencing project: providing services to taxonomists for standard genome sequencing and annotation.</title>
        <authorList>
            <consortium name="The Broad Institute Genomics Platform"/>
            <consortium name="The Broad Institute Genome Sequencing Center for Infectious Disease"/>
            <person name="Wu L."/>
            <person name="Ma J."/>
        </authorList>
    </citation>
    <scope>NUCLEOTIDE SEQUENCE [LARGE SCALE GENOMIC DNA]</scope>
    <source>
        <strain evidence="2 3">CGMCC 1.10390</strain>
    </source>
</reference>
<dbReference type="RefSeq" id="WP_390292844.1">
    <property type="nucleotide sequence ID" value="NZ_JANHJR010000002.1"/>
</dbReference>
<keyword evidence="3" id="KW-1185">Reference proteome</keyword>
<dbReference type="Pfam" id="PF04250">
    <property type="entry name" value="DUF429"/>
    <property type="match status" value="1"/>
</dbReference>
<dbReference type="EMBL" id="JBHUDO010000001">
    <property type="protein sequence ID" value="MFD1644662.1"/>
    <property type="molecule type" value="Genomic_DNA"/>
</dbReference>
<name>A0ABD6DEL1_9EURY</name>
<accession>A0ABD6DEL1</accession>
<sequence length="271" mass="30506">MSSGRDRIFGIDFSGSKRPGRSIWITEGKIQNKNLDIIDCQPASDRFNKSTRDDVYQELRNLVKSHPAAVFGFDFPFSLPEPIVNHVISWPQHLADLEKRLANKSAKEFRKNCVGRATVKSGQSGYLRRETDWRYGGQCPYQPQLQSQTFYGQKDLLRPLITNQEAKALPMQNRSNNHPWLIEVYPAATLSALGLYRQGYKNHPESSDRRAENINGLRSHGAQISKSVADKARKSDDAHDSITAAVATFRAYLDGFPVANRGADIEGQIFP</sequence>
<dbReference type="Proteomes" id="UP001597034">
    <property type="component" value="Unassembled WGS sequence"/>
</dbReference>
<feature type="compositionally biased region" description="Basic and acidic residues" evidence="1">
    <location>
        <begin position="228"/>
        <end position="237"/>
    </location>
</feature>